<dbReference type="InterPro" id="IPR019734">
    <property type="entry name" value="TPR_rpt"/>
</dbReference>
<dbReference type="CDD" id="cd21377">
    <property type="entry name" value="CTWD_Cns1-like"/>
    <property type="match status" value="1"/>
</dbReference>
<keyword evidence="1" id="KW-0677">Repeat</keyword>
<dbReference type="GO" id="GO:0006457">
    <property type="term" value="P:protein folding"/>
    <property type="evidence" value="ECO:0007669"/>
    <property type="project" value="TreeGrafter"/>
</dbReference>
<keyword evidence="2 4" id="KW-0802">TPR repeat</keyword>
<feature type="repeat" description="TPR" evidence="4">
    <location>
        <begin position="130"/>
        <end position="163"/>
    </location>
</feature>
<dbReference type="Pfam" id="PF18972">
    <property type="entry name" value="Wheel"/>
    <property type="match status" value="1"/>
</dbReference>
<evidence type="ECO:0000256" key="5">
    <source>
        <dbReference type="SAM" id="Coils"/>
    </source>
</evidence>
<dbReference type="SUPFAM" id="SSF48452">
    <property type="entry name" value="TPR-like"/>
    <property type="match status" value="1"/>
</dbReference>
<feature type="domain" description="Cns1/TTC4 wheel" evidence="6">
    <location>
        <begin position="229"/>
        <end position="354"/>
    </location>
</feature>
<evidence type="ECO:0000313" key="8">
    <source>
        <dbReference type="Proteomes" id="UP001222325"/>
    </source>
</evidence>
<dbReference type="AlphaFoldDB" id="A0AAD6XTV5"/>
<evidence type="ECO:0000256" key="3">
    <source>
        <dbReference type="ARBA" id="ARBA00023602"/>
    </source>
</evidence>
<reference evidence="7" key="1">
    <citation type="submission" date="2023-03" db="EMBL/GenBank/DDBJ databases">
        <title>Massive genome expansion in bonnet fungi (Mycena s.s.) driven by repeated elements and novel gene families across ecological guilds.</title>
        <authorList>
            <consortium name="Lawrence Berkeley National Laboratory"/>
            <person name="Harder C.B."/>
            <person name="Miyauchi S."/>
            <person name="Viragh M."/>
            <person name="Kuo A."/>
            <person name="Thoen E."/>
            <person name="Andreopoulos B."/>
            <person name="Lu D."/>
            <person name="Skrede I."/>
            <person name="Drula E."/>
            <person name="Henrissat B."/>
            <person name="Morin E."/>
            <person name="Kohler A."/>
            <person name="Barry K."/>
            <person name="LaButti K."/>
            <person name="Morin E."/>
            <person name="Salamov A."/>
            <person name="Lipzen A."/>
            <person name="Mereny Z."/>
            <person name="Hegedus B."/>
            <person name="Baldrian P."/>
            <person name="Stursova M."/>
            <person name="Weitz H."/>
            <person name="Taylor A."/>
            <person name="Grigoriev I.V."/>
            <person name="Nagy L.G."/>
            <person name="Martin F."/>
            <person name="Kauserud H."/>
        </authorList>
    </citation>
    <scope>NUCLEOTIDE SEQUENCE</scope>
    <source>
        <strain evidence="7">CBHHK173m</strain>
    </source>
</reference>
<sequence length="360" mass="40296">MAAQIGPRPPSKLSLNERLAEFDSVPLFMKSLPDEDAEDPLIAALQSLAHEGSPDEIAENFKQQGNEYYKGKRFREALGFYTQGVDAKPTDLGLQEALLCNRAACNLELKNNGSVLRDCSKALTLNPRSSKAFYRSALALIALERAEEALDCCDRCLNYDPDNKGVQAARLRGQHLKEALEKKEKERSEKIQQAKEAKYKLTVAFRERNLISIPQKDGSQNPFAPHFDPEDPADSTLIIPVFFLYPQHATSDVIPEFVEDTPFAAHLSAMFPPQAPPPNWDLKGDYVDGKLVIYAMTHRKRLLKVGKKMTLRDVCLAAKGKDSEAKDGLEVKDGCITFVVLPKGDVEQKWIEEYKSSRDK</sequence>
<comment type="similarity">
    <text evidence="3">Belongs to the TTC4 family.</text>
</comment>
<dbReference type="Proteomes" id="UP001222325">
    <property type="component" value="Unassembled WGS sequence"/>
</dbReference>
<dbReference type="GO" id="GO:0030544">
    <property type="term" value="F:Hsp70 protein binding"/>
    <property type="evidence" value="ECO:0007669"/>
    <property type="project" value="TreeGrafter"/>
</dbReference>
<evidence type="ECO:0000313" key="7">
    <source>
        <dbReference type="EMBL" id="KAJ7087181.1"/>
    </source>
</evidence>
<keyword evidence="8" id="KW-1185">Reference proteome</keyword>
<dbReference type="PANTHER" id="PTHR46035:SF1">
    <property type="entry name" value="TETRATRICOPEPTIDE REPEAT PROTEIN 4"/>
    <property type="match status" value="1"/>
</dbReference>
<dbReference type="SMART" id="SM00028">
    <property type="entry name" value="TPR"/>
    <property type="match status" value="3"/>
</dbReference>
<name>A0AAD6XTV5_9AGAR</name>
<dbReference type="GO" id="GO:0051879">
    <property type="term" value="F:Hsp90 protein binding"/>
    <property type="evidence" value="ECO:0007669"/>
    <property type="project" value="InterPro"/>
</dbReference>
<proteinExistence type="inferred from homology"/>
<feature type="repeat" description="TPR" evidence="4">
    <location>
        <begin position="58"/>
        <end position="91"/>
    </location>
</feature>
<dbReference type="PROSITE" id="PS50005">
    <property type="entry name" value="TPR"/>
    <property type="match status" value="2"/>
</dbReference>
<dbReference type="InterPro" id="IPR044059">
    <property type="entry name" value="Csn1/TTC4_wheel"/>
</dbReference>
<dbReference type="InterPro" id="IPR011990">
    <property type="entry name" value="TPR-like_helical_dom_sf"/>
</dbReference>
<evidence type="ECO:0000256" key="1">
    <source>
        <dbReference type="ARBA" id="ARBA00022737"/>
    </source>
</evidence>
<gene>
    <name evidence="7" type="ORF">B0H15DRAFT_781720</name>
</gene>
<keyword evidence="5" id="KW-0175">Coiled coil</keyword>
<dbReference type="GO" id="GO:0005829">
    <property type="term" value="C:cytosol"/>
    <property type="evidence" value="ECO:0007669"/>
    <property type="project" value="TreeGrafter"/>
</dbReference>
<evidence type="ECO:0000256" key="4">
    <source>
        <dbReference type="PROSITE-ProRule" id="PRU00339"/>
    </source>
</evidence>
<comment type="caution">
    <text evidence="7">The sequence shown here is derived from an EMBL/GenBank/DDBJ whole genome shotgun (WGS) entry which is preliminary data.</text>
</comment>
<dbReference type="GO" id="GO:0005634">
    <property type="term" value="C:nucleus"/>
    <property type="evidence" value="ECO:0007669"/>
    <property type="project" value="TreeGrafter"/>
</dbReference>
<accession>A0AAD6XTV5</accession>
<feature type="coiled-coil region" evidence="5">
    <location>
        <begin position="166"/>
        <end position="200"/>
    </location>
</feature>
<dbReference type="PANTHER" id="PTHR46035">
    <property type="entry name" value="TETRATRICOPEPTIDE REPEAT PROTEIN 4"/>
    <property type="match status" value="1"/>
</dbReference>
<dbReference type="EMBL" id="JARJCN010000029">
    <property type="protein sequence ID" value="KAJ7087181.1"/>
    <property type="molecule type" value="Genomic_DNA"/>
</dbReference>
<protein>
    <recommendedName>
        <fullName evidence="6">Cns1/TTC4 wheel domain-containing protein</fullName>
    </recommendedName>
</protein>
<evidence type="ECO:0000259" key="6">
    <source>
        <dbReference type="Pfam" id="PF18972"/>
    </source>
</evidence>
<evidence type="ECO:0000256" key="2">
    <source>
        <dbReference type="ARBA" id="ARBA00022803"/>
    </source>
</evidence>
<organism evidence="7 8">
    <name type="scientific">Mycena belliarum</name>
    <dbReference type="NCBI Taxonomy" id="1033014"/>
    <lineage>
        <taxon>Eukaryota</taxon>
        <taxon>Fungi</taxon>
        <taxon>Dikarya</taxon>
        <taxon>Basidiomycota</taxon>
        <taxon>Agaricomycotina</taxon>
        <taxon>Agaricomycetes</taxon>
        <taxon>Agaricomycetidae</taxon>
        <taxon>Agaricales</taxon>
        <taxon>Marasmiineae</taxon>
        <taxon>Mycenaceae</taxon>
        <taxon>Mycena</taxon>
    </lineage>
</organism>
<dbReference type="Gene3D" id="1.25.40.10">
    <property type="entry name" value="Tetratricopeptide repeat domain"/>
    <property type="match status" value="1"/>
</dbReference>